<dbReference type="EMBL" id="JAQIZT010000006">
    <property type="protein sequence ID" value="KAJ6993146.1"/>
    <property type="molecule type" value="Genomic_DNA"/>
</dbReference>
<organism evidence="1 2">
    <name type="scientific">Populus alba x Populus x berolinensis</name>
    <dbReference type="NCBI Taxonomy" id="444605"/>
    <lineage>
        <taxon>Eukaryota</taxon>
        <taxon>Viridiplantae</taxon>
        <taxon>Streptophyta</taxon>
        <taxon>Embryophyta</taxon>
        <taxon>Tracheophyta</taxon>
        <taxon>Spermatophyta</taxon>
        <taxon>Magnoliopsida</taxon>
        <taxon>eudicotyledons</taxon>
        <taxon>Gunneridae</taxon>
        <taxon>Pentapetalae</taxon>
        <taxon>rosids</taxon>
        <taxon>fabids</taxon>
        <taxon>Malpighiales</taxon>
        <taxon>Salicaceae</taxon>
        <taxon>Saliceae</taxon>
        <taxon>Populus</taxon>
    </lineage>
</organism>
<proteinExistence type="predicted"/>
<comment type="caution">
    <text evidence="1">The sequence shown here is derived from an EMBL/GenBank/DDBJ whole genome shotgun (WGS) entry which is preliminary data.</text>
</comment>
<keyword evidence="2" id="KW-1185">Reference proteome</keyword>
<dbReference type="Proteomes" id="UP001164929">
    <property type="component" value="Chromosome 6"/>
</dbReference>
<name>A0AAD6QMG5_9ROSI</name>
<evidence type="ECO:0000313" key="2">
    <source>
        <dbReference type="Proteomes" id="UP001164929"/>
    </source>
</evidence>
<accession>A0AAD6QMG5</accession>
<sequence length="66" mass="7845">MHKGEQLSQPPDLNTSLLSTITTSTLYLFSIDEKKRFEFKLKKRRRRRRSSLVHQFFEFKGISEVG</sequence>
<evidence type="ECO:0000313" key="1">
    <source>
        <dbReference type="EMBL" id="KAJ6993146.1"/>
    </source>
</evidence>
<gene>
    <name evidence="1" type="ORF">NC653_016316</name>
</gene>
<reference evidence="1" key="1">
    <citation type="journal article" date="2023" name="Mol. Ecol. Resour.">
        <title>Chromosome-level genome assembly of a triploid poplar Populus alba 'Berolinensis'.</title>
        <authorList>
            <person name="Chen S."/>
            <person name="Yu Y."/>
            <person name="Wang X."/>
            <person name="Wang S."/>
            <person name="Zhang T."/>
            <person name="Zhou Y."/>
            <person name="He R."/>
            <person name="Meng N."/>
            <person name="Wang Y."/>
            <person name="Liu W."/>
            <person name="Liu Z."/>
            <person name="Liu J."/>
            <person name="Guo Q."/>
            <person name="Huang H."/>
            <person name="Sederoff R.R."/>
            <person name="Wang G."/>
            <person name="Qu G."/>
            <person name="Chen S."/>
        </authorList>
    </citation>
    <scope>NUCLEOTIDE SEQUENCE</scope>
    <source>
        <strain evidence="1">SC-2020</strain>
    </source>
</reference>
<dbReference type="AlphaFoldDB" id="A0AAD6QMG5"/>
<protein>
    <submittedName>
        <fullName evidence="1">Uncharacterized protein</fullName>
    </submittedName>
</protein>